<name>A0A1I4HZ14_9BACI</name>
<feature type="domain" description="Phospholipase/carboxylesterase/thioesterase" evidence="2">
    <location>
        <begin position="30"/>
        <end position="187"/>
    </location>
</feature>
<dbReference type="GO" id="GO:0016787">
    <property type="term" value="F:hydrolase activity"/>
    <property type="evidence" value="ECO:0007669"/>
    <property type="project" value="InterPro"/>
</dbReference>
<evidence type="ECO:0000313" key="4">
    <source>
        <dbReference type="Proteomes" id="UP000199668"/>
    </source>
</evidence>
<evidence type="ECO:0000259" key="2">
    <source>
        <dbReference type="Pfam" id="PF02230"/>
    </source>
</evidence>
<dbReference type="EMBL" id="FOTY01000001">
    <property type="protein sequence ID" value="SFL47140.1"/>
    <property type="molecule type" value="Genomic_DNA"/>
</dbReference>
<proteinExistence type="predicted"/>
<dbReference type="Pfam" id="PF02230">
    <property type="entry name" value="Abhydrolase_2"/>
    <property type="match status" value="1"/>
</dbReference>
<dbReference type="STRING" id="266892.SAMN04488054_10190"/>
<dbReference type="OrthoDB" id="9764953at2"/>
<dbReference type="PANTHER" id="PTHR43037:SF1">
    <property type="entry name" value="BLL1128 PROTEIN"/>
    <property type="match status" value="1"/>
</dbReference>
<dbReference type="Gene3D" id="3.40.50.1820">
    <property type="entry name" value="alpha/beta hydrolase"/>
    <property type="match status" value="1"/>
</dbReference>
<evidence type="ECO:0000313" key="3">
    <source>
        <dbReference type="EMBL" id="SFL47140.1"/>
    </source>
</evidence>
<dbReference type="Proteomes" id="UP000199668">
    <property type="component" value="Unassembled WGS sequence"/>
</dbReference>
<dbReference type="RefSeq" id="WP_090925073.1">
    <property type="nucleotide sequence ID" value="NZ_FOTY01000001.1"/>
</dbReference>
<gene>
    <name evidence="3" type="ORF">SAMN04488054_10190</name>
</gene>
<evidence type="ECO:0000256" key="1">
    <source>
        <dbReference type="ARBA" id="ARBA00022729"/>
    </source>
</evidence>
<protein>
    <submittedName>
        <fullName evidence="3">Polyhydroxybutyrate depolymerase</fullName>
    </submittedName>
</protein>
<dbReference type="SUPFAM" id="SSF53474">
    <property type="entry name" value="alpha/beta-Hydrolases"/>
    <property type="match status" value="1"/>
</dbReference>
<dbReference type="AlphaFoldDB" id="A0A1I4HZ14"/>
<keyword evidence="4" id="KW-1185">Reference proteome</keyword>
<dbReference type="InterPro" id="IPR029058">
    <property type="entry name" value="AB_hydrolase_fold"/>
</dbReference>
<sequence>MTKSLAQETIMIHGTERIYRYYVPSTVTTDTPAPLMISFHGAGSDAAYHSRLTGFTETAEEEGFIVLFPEAVEAKPGRSLTRQWNEGRKGSMASEAGIEDILFTEKILKQWQKHYTVDTNRIYATGFSNGASFSLRAAIELPGTFAGVGAVAGPLPEPLQQQETNGLPPLVFIMGREDPVVPFAAEDAKGEVDYDITGLLGSRATAEWWTYQSASSWERKEERLAPLSLHDSTRVERDLYETDTGQIAAALYIIKGGGHTWPGGLKVQHPDFGRVSQQLDAGRTIWQMLQSMSGASR</sequence>
<keyword evidence="1" id="KW-0732">Signal</keyword>
<accession>A0A1I4HZ14</accession>
<dbReference type="InterPro" id="IPR050955">
    <property type="entry name" value="Plant_Biomass_Hydrol_Est"/>
</dbReference>
<dbReference type="PANTHER" id="PTHR43037">
    <property type="entry name" value="UNNAMED PRODUCT-RELATED"/>
    <property type="match status" value="1"/>
</dbReference>
<reference evidence="3 4" key="1">
    <citation type="submission" date="2016-10" db="EMBL/GenBank/DDBJ databases">
        <authorList>
            <person name="de Groot N.N."/>
        </authorList>
    </citation>
    <scope>NUCLEOTIDE SEQUENCE [LARGE SCALE GENOMIC DNA]</scope>
    <source>
        <strain evidence="3 4">CGMCC 1.6134</strain>
    </source>
</reference>
<dbReference type="InterPro" id="IPR003140">
    <property type="entry name" value="PLipase/COase/thioEstase"/>
</dbReference>
<organism evidence="3 4">
    <name type="scientific">Salibacterium qingdaonense</name>
    <dbReference type="NCBI Taxonomy" id="266892"/>
    <lineage>
        <taxon>Bacteria</taxon>
        <taxon>Bacillati</taxon>
        <taxon>Bacillota</taxon>
        <taxon>Bacilli</taxon>
        <taxon>Bacillales</taxon>
        <taxon>Bacillaceae</taxon>
    </lineage>
</organism>